<reference evidence="3 4" key="1">
    <citation type="submission" date="2017-10" db="EMBL/GenBank/DDBJ databases">
        <title>Sedimentibacterium mangrovi gen. nov., sp. nov., a novel member of family Phyllobacteriacea isolated from mangrove sediment.</title>
        <authorList>
            <person name="Liao H."/>
            <person name="Tian Y."/>
        </authorList>
    </citation>
    <scope>NUCLEOTIDE SEQUENCE [LARGE SCALE GENOMIC DNA]</scope>
    <source>
        <strain evidence="3 4">X9-2-2</strain>
    </source>
</reference>
<evidence type="ECO:0000259" key="2">
    <source>
        <dbReference type="PROSITE" id="PS50846"/>
    </source>
</evidence>
<gene>
    <name evidence="3" type="ORF">CSC94_09700</name>
</gene>
<dbReference type="InterPro" id="IPR036163">
    <property type="entry name" value="HMA_dom_sf"/>
</dbReference>
<name>A0A2G1QPB6_9HYPH</name>
<dbReference type="CDD" id="cd00371">
    <property type="entry name" value="HMA"/>
    <property type="match status" value="1"/>
</dbReference>
<accession>A0A2G1QPB6</accession>
<dbReference type="InterPro" id="IPR017969">
    <property type="entry name" value="Heavy-metal-associated_CS"/>
</dbReference>
<dbReference type="Gene3D" id="3.30.70.100">
    <property type="match status" value="1"/>
</dbReference>
<dbReference type="PROSITE" id="PS01047">
    <property type="entry name" value="HMA_1"/>
    <property type="match status" value="1"/>
</dbReference>
<dbReference type="GO" id="GO:0046872">
    <property type="term" value="F:metal ion binding"/>
    <property type="evidence" value="ECO:0007669"/>
    <property type="project" value="UniProtKB-KW"/>
</dbReference>
<dbReference type="EMBL" id="PDVP01000004">
    <property type="protein sequence ID" value="PHP67304.1"/>
    <property type="molecule type" value="Genomic_DNA"/>
</dbReference>
<evidence type="ECO:0000256" key="1">
    <source>
        <dbReference type="ARBA" id="ARBA00022723"/>
    </source>
</evidence>
<dbReference type="RefSeq" id="WP_099306131.1">
    <property type="nucleotide sequence ID" value="NZ_PDVP01000004.1"/>
</dbReference>
<dbReference type="Proteomes" id="UP000221168">
    <property type="component" value="Unassembled WGS sequence"/>
</dbReference>
<protein>
    <recommendedName>
        <fullName evidence="2">HMA domain-containing protein</fullName>
    </recommendedName>
</protein>
<evidence type="ECO:0000313" key="3">
    <source>
        <dbReference type="EMBL" id="PHP67304.1"/>
    </source>
</evidence>
<comment type="caution">
    <text evidence="3">The sequence shown here is derived from an EMBL/GenBank/DDBJ whole genome shotgun (WGS) entry which is preliminary data.</text>
</comment>
<dbReference type="SUPFAM" id="SSF55008">
    <property type="entry name" value="HMA, heavy metal-associated domain"/>
    <property type="match status" value="1"/>
</dbReference>
<dbReference type="Pfam" id="PF00403">
    <property type="entry name" value="HMA"/>
    <property type="match status" value="1"/>
</dbReference>
<keyword evidence="1" id="KW-0479">Metal-binding</keyword>
<dbReference type="AlphaFoldDB" id="A0A2G1QPB6"/>
<feature type="domain" description="HMA" evidence="2">
    <location>
        <begin position="1"/>
        <end position="65"/>
    </location>
</feature>
<organism evidence="3 4">
    <name type="scientific">Zhengella mangrovi</name>
    <dbReference type="NCBI Taxonomy" id="1982044"/>
    <lineage>
        <taxon>Bacteria</taxon>
        <taxon>Pseudomonadati</taxon>
        <taxon>Pseudomonadota</taxon>
        <taxon>Alphaproteobacteria</taxon>
        <taxon>Hyphomicrobiales</taxon>
        <taxon>Notoacmeibacteraceae</taxon>
        <taxon>Zhengella</taxon>
    </lineage>
</organism>
<proteinExistence type="predicted"/>
<keyword evidence="4" id="KW-1185">Reference proteome</keyword>
<sequence length="70" mass="6818">MQTKLTIEGMHCGGCVKSVSAALSSVPSVTNVDVNLEAGLATVSHDGAAAGAMIAAVEDAGFDAALAENA</sequence>
<dbReference type="InterPro" id="IPR006121">
    <property type="entry name" value="HMA_dom"/>
</dbReference>
<evidence type="ECO:0000313" key="4">
    <source>
        <dbReference type="Proteomes" id="UP000221168"/>
    </source>
</evidence>
<dbReference type="PROSITE" id="PS50846">
    <property type="entry name" value="HMA_2"/>
    <property type="match status" value="1"/>
</dbReference>
<dbReference type="FunFam" id="3.30.70.100:FF:000001">
    <property type="entry name" value="ATPase copper transporting beta"/>
    <property type="match status" value="1"/>
</dbReference>